<dbReference type="Pfam" id="PF23584">
    <property type="entry name" value="DUF7136"/>
    <property type="match status" value="1"/>
</dbReference>
<dbReference type="Proteomes" id="UP000266234">
    <property type="component" value="Unassembled WGS sequence"/>
</dbReference>
<name>A0A395SWG8_9HYPO</name>
<keyword evidence="4" id="KW-1185">Reference proteome</keyword>
<evidence type="ECO:0000313" key="3">
    <source>
        <dbReference type="EMBL" id="RGP76821.1"/>
    </source>
</evidence>
<feature type="chain" id="PRO_5017360203" description="DUF7136 domain-containing protein" evidence="1">
    <location>
        <begin position="24"/>
        <end position="237"/>
    </location>
</feature>
<feature type="signal peptide" evidence="1">
    <location>
        <begin position="1"/>
        <end position="23"/>
    </location>
</feature>
<feature type="domain" description="DUF7136" evidence="2">
    <location>
        <begin position="30"/>
        <end position="206"/>
    </location>
</feature>
<evidence type="ECO:0000313" key="4">
    <source>
        <dbReference type="Proteomes" id="UP000266234"/>
    </source>
</evidence>
<dbReference type="AlphaFoldDB" id="A0A395SWG8"/>
<gene>
    <name evidence="3" type="ORF">FLONG3_5064</name>
</gene>
<protein>
    <recommendedName>
        <fullName evidence="2">DUF7136 domain-containing protein</fullName>
    </recommendedName>
</protein>
<evidence type="ECO:0000259" key="2">
    <source>
        <dbReference type="Pfam" id="PF23584"/>
    </source>
</evidence>
<dbReference type="EMBL" id="PXOG01000108">
    <property type="protein sequence ID" value="RGP76821.1"/>
    <property type="molecule type" value="Genomic_DNA"/>
</dbReference>
<sequence length="237" mass="26680">MHRLFSLAFGFFLFGFCVSSGTSEEQQHNSTGTMEFGMVFPSNKTTINPSLVMPFVFSFSYKNPKLIPILQPYLVYNVYNYSNTSQNVLQGRIGPRSANLSATHDLQFGGNYYQQFEANYHRDFANEGKWLITLILGFFTCYEDPDRTYNDTYTIGTHHAKANIIFTTKGPSKQVDLVAANGSKNCLSPLIIKVEDTVKVPQSDPRTDGLVEDVCLLDAQASRLDQDMFSDPFLLNT</sequence>
<dbReference type="STRING" id="694270.A0A395SWG8"/>
<accession>A0A395SWG8</accession>
<keyword evidence="1" id="KW-0732">Signal</keyword>
<organism evidence="3 4">
    <name type="scientific">Fusarium longipes</name>
    <dbReference type="NCBI Taxonomy" id="694270"/>
    <lineage>
        <taxon>Eukaryota</taxon>
        <taxon>Fungi</taxon>
        <taxon>Dikarya</taxon>
        <taxon>Ascomycota</taxon>
        <taxon>Pezizomycotina</taxon>
        <taxon>Sordariomycetes</taxon>
        <taxon>Hypocreomycetidae</taxon>
        <taxon>Hypocreales</taxon>
        <taxon>Nectriaceae</taxon>
        <taxon>Fusarium</taxon>
    </lineage>
</organism>
<proteinExistence type="predicted"/>
<reference evidence="3 4" key="1">
    <citation type="journal article" date="2018" name="PLoS Pathog.">
        <title>Evolution of structural diversity of trichothecenes, a family of toxins produced by plant pathogenic and entomopathogenic fungi.</title>
        <authorList>
            <person name="Proctor R.H."/>
            <person name="McCormick S.P."/>
            <person name="Kim H.S."/>
            <person name="Cardoza R.E."/>
            <person name="Stanley A.M."/>
            <person name="Lindo L."/>
            <person name="Kelly A."/>
            <person name="Brown D.W."/>
            <person name="Lee T."/>
            <person name="Vaughan M.M."/>
            <person name="Alexander N.J."/>
            <person name="Busman M."/>
            <person name="Gutierrez S."/>
        </authorList>
    </citation>
    <scope>NUCLEOTIDE SEQUENCE [LARGE SCALE GENOMIC DNA]</scope>
    <source>
        <strain evidence="3 4">NRRL 20695</strain>
    </source>
</reference>
<evidence type="ECO:0000256" key="1">
    <source>
        <dbReference type="SAM" id="SignalP"/>
    </source>
</evidence>
<comment type="caution">
    <text evidence="3">The sequence shown here is derived from an EMBL/GenBank/DDBJ whole genome shotgun (WGS) entry which is preliminary data.</text>
</comment>
<dbReference type="InterPro" id="IPR055560">
    <property type="entry name" value="DUF7136"/>
</dbReference>
<dbReference type="OrthoDB" id="4490227at2759"/>